<comment type="caution">
    <text evidence="1">The sequence shown here is derived from an EMBL/GenBank/DDBJ whole genome shotgun (WGS) entry which is preliminary data.</text>
</comment>
<dbReference type="STRING" id="1232681.ADIS_0215"/>
<keyword evidence="2" id="KW-1185">Reference proteome</keyword>
<sequence length="192" mass="21750">MNRVSIKIGSLALLLGLLFSCSETIDEGRGGSGLPLKYFPLGDFLQDQLSQLDGKEVHKVLRIGDDRREVVRQRLDREGWGKELELFLQADLNKASLMDSYTVDETADRLTHRLKDGEPGDVREMVIRRENGRVLDISFAYKKDSYFYLSEGTGTLEIHPESGLIQGYTVIGRQKIWFLPTNTMEVTARVTP</sequence>
<name>R7ZYX2_9BACT</name>
<dbReference type="Proteomes" id="UP000013909">
    <property type="component" value="Unassembled WGS sequence"/>
</dbReference>
<dbReference type="EMBL" id="AQHR01000009">
    <property type="protein sequence ID" value="EON79290.1"/>
    <property type="molecule type" value="Genomic_DNA"/>
</dbReference>
<dbReference type="AlphaFoldDB" id="R7ZYX2"/>
<protein>
    <recommendedName>
        <fullName evidence="3">Lipoprotein</fullName>
    </recommendedName>
</protein>
<dbReference type="OrthoDB" id="794757at2"/>
<dbReference type="PROSITE" id="PS51257">
    <property type="entry name" value="PROKAR_LIPOPROTEIN"/>
    <property type="match status" value="1"/>
</dbReference>
<gene>
    <name evidence="1" type="ORF">ADIS_0215</name>
</gene>
<evidence type="ECO:0000313" key="1">
    <source>
        <dbReference type="EMBL" id="EON79290.1"/>
    </source>
</evidence>
<reference evidence="1 2" key="1">
    <citation type="submission" date="2013-02" db="EMBL/GenBank/DDBJ databases">
        <title>A novel strain isolated from Lonar lake, Maharashtra, India.</title>
        <authorList>
            <person name="Singh A."/>
        </authorList>
    </citation>
    <scope>NUCLEOTIDE SEQUENCE [LARGE SCALE GENOMIC DNA]</scope>
    <source>
        <strain evidence="1 2">AK24</strain>
    </source>
</reference>
<evidence type="ECO:0000313" key="2">
    <source>
        <dbReference type="Proteomes" id="UP000013909"/>
    </source>
</evidence>
<dbReference type="RefSeq" id="WP_010852367.1">
    <property type="nucleotide sequence ID" value="NZ_AQHR01000009.1"/>
</dbReference>
<proteinExistence type="predicted"/>
<evidence type="ECO:0008006" key="3">
    <source>
        <dbReference type="Google" id="ProtNLM"/>
    </source>
</evidence>
<organism evidence="1 2">
    <name type="scientific">Lunatimonas lonarensis</name>
    <dbReference type="NCBI Taxonomy" id="1232681"/>
    <lineage>
        <taxon>Bacteria</taxon>
        <taxon>Pseudomonadati</taxon>
        <taxon>Bacteroidota</taxon>
        <taxon>Cytophagia</taxon>
        <taxon>Cytophagales</taxon>
        <taxon>Cyclobacteriaceae</taxon>
    </lineage>
</organism>
<accession>R7ZYX2</accession>